<reference evidence="13" key="2">
    <citation type="submission" date="2020-09" db="EMBL/GenBank/DDBJ databases">
        <authorList>
            <person name="Sun Q."/>
            <person name="Kim S."/>
        </authorList>
    </citation>
    <scope>NUCLEOTIDE SEQUENCE</scope>
    <source>
        <strain evidence="13">KCTC 23224</strain>
    </source>
</reference>
<feature type="repeat" description="TPR" evidence="9">
    <location>
        <begin position="125"/>
        <end position="158"/>
    </location>
</feature>
<dbReference type="Proteomes" id="UP000642809">
    <property type="component" value="Unassembled WGS sequence"/>
</dbReference>
<dbReference type="Gene3D" id="1.25.40.10">
    <property type="entry name" value="Tetratricopeptide repeat domain"/>
    <property type="match status" value="3"/>
</dbReference>
<dbReference type="PANTHER" id="PTHR24421">
    <property type="entry name" value="NITRATE/NITRITE SENSOR PROTEIN NARX-RELATED"/>
    <property type="match status" value="1"/>
</dbReference>
<organism evidence="13 14">
    <name type="scientific">Mongoliitalea lutea</name>
    <dbReference type="NCBI Taxonomy" id="849756"/>
    <lineage>
        <taxon>Bacteria</taxon>
        <taxon>Pseudomonadati</taxon>
        <taxon>Bacteroidota</taxon>
        <taxon>Cytophagia</taxon>
        <taxon>Cytophagales</taxon>
        <taxon>Cyclobacteriaceae</taxon>
        <taxon>Mongoliitalea</taxon>
    </lineage>
</organism>
<evidence type="ECO:0000259" key="12">
    <source>
        <dbReference type="PROSITE" id="PS50109"/>
    </source>
</evidence>
<evidence type="ECO:0000256" key="9">
    <source>
        <dbReference type="PROSITE-ProRule" id="PRU00339"/>
    </source>
</evidence>
<protein>
    <recommendedName>
        <fullName evidence="2">histidine kinase</fullName>
        <ecNumber evidence="2">2.7.13.3</ecNumber>
    </recommendedName>
</protein>
<dbReference type="InterPro" id="IPR019734">
    <property type="entry name" value="TPR_rpt"/>
</dbReference>
<dbReference type="GO" id="GO:0000155">
    <property type="term" value="F:phosphorelay sensor kinase activity"/>
    <property type="evidence" value="ECO:0007669"/>
    <property type="project" value="InterPro"/>
</dbReference>
<dbReference type="SMART" id="SM00387">
    <property type="entry name" value="HATPase_c"/>
    <property type="match status" value="1"/>
</dbReference>
<sequence>MKNSVVFLICLFLWVSNPDQLVAQQALIDSLQNIISKNNQDTLHLKALVNLGIALERTNLQQSKANFLAALAMKNNPDFNRLKATAAIRLAGNYSATGSLDSANYYFEKAESIIKSYPSDHKLAYNLYSGLGIHFNRIGKADLALDNYKKASVLDPSLIGLDNVAGLYINMANVYQSLDDQKLRVESAYKALEIFEKTQNKTGLSFVYNLLGSINYQLKNYSESEKYFLSSLEYRKLLNDRRGEAVVLSNIGNIYTDRGSYDQAIEFFIQASEINESLGLKDQKGIALINLGKTYEKMGDYQKALGQFKEAQKILNEAGISKMDALLLTDIGKVQRMLSMDQESYANLLKSSQLAESEKQYFDAITAFKNLKEYYQEKGRYQEALMAQTKEYTYRDSVGMEALRAQLKEFESKYALDLKENEINLLKAEKELDKLELSRRKANQNLIMAIFFFLILLAGILVNKYRIVGKTKRLLEVERLRNAIARDLHDDLGSTLSSIHILSQMALQRETNGSNPVFSKINTQTATMMDKLSDIVWSIHPDNDNLDQLLSKMQEFAAEMLEPKEITYEFEVSEGAKEIKLDLEKRRNLFLIFKEALNNAAKYADSQHLDIRLTVQGGKLNLLIKDDGKGFDQTLIKKGNGLFNMQQRAQMMGGNMVIESFPEIGTSIQLSAPIA</sequence>
<evidence type="ECO:0000256" key="7">
    <source>
        <dbReference type="ARBA" id="ARBA00022840"/>
    </source>
</evidence>
<feature type="repeat" description="TPR" evidence="9">
    <location>
        <begin position="285"/>
        <end position="318"/>
    </location>
</feature>
<dbReference type="InterPro" id="IPR005467">
    <property type="entry name" value="His_kinase_dom"/>
</dbReference>
<dbReference type="EC" id="2.7.13.3" evidence="2"/>
<evidence type="ECO:0000256" key="1">
    <source>
        <dbReference type="ARBA" id="ARBA00000085"/>
    </source>
</evidence>
<evidence type="ECO:0000256" key="2">
    <source>
        <dbReference type="ARBA" id="ARBA00012438"/>
    </source>
</evidence>
<dbReference type="InterPro" id="IPR003594">
    <property type="entry name" value="HATPase_dom"/>
</dbReference>
<dbReference type="PROSITE" id="PS50005">
    <property type="entry name" value="TPR"/>
    <property type="match status" value="3"/>
</dbReference>
<dbReference type="Pfam" id="PF02518">
    <property type="entry name" value="HATPase_c"/>
    <property type="match status" value="1"/>
</dbReference>
<evidence type="ECO:0000256" key="11">
    <source>
        <dbReference type="SAM" id="Phobius"/>
    </source>
</evidence>
<dbReference type="CDD" id="cd16917">
    <property type="entry name" value="HATPase_UhpB-NarQ-NarX-like"/>
    <property type="match status" value="1"/>
</dbReference>
<keyword evidence="8" id="KW-0902">Two-component regulatory system</keyword>
<feature type="repeat" description="TPR" evidence="9">
    <location>
        <begin position="245"/>
        <end position="278"/>
    </location>
</feature>
<keyword evidence="5" id="KW-0547">Nucleotide-binding</keyword>
<evidence type="ECO:0000256" key="3">
    <source>
        <dbReference type="ARBA" id="ARBA00022553"/>
    </source>
</evidence>
<dbReference type="Pfam" id="PF13181">
    <property type="entry name" value="TPR_8"/>
    <property type="match status" value="1"/>
</dbReference>
<dbReference type="Gene3D" id="3.30.565.10">
    <property type="entry name" value="Histidine kinase-like ATPase, C-terminal domain"/>
    <property type="match status" value="1"/>
</dbReference>
<dbReference type="InterPro" id="IPR011990">
    <property type="entry name" value="TPR-like_helical_dom_sf"/>
</dbReference>
<gene>
    <name evidence="13" type="ORF">GCM10008106_36450</name>
</gene>
<keyword evidence="10" id="KW-0175">Coiled coil</keyword>
<accession>A0A8J3G7R3</accession>
<dbReference type="InterPro" id="IPR036890">
    <property type="entry name" value="HATPase_C_sf"/>
</dbReference>
<keyword evidence="9" id="KW-0802">TPR repeat</keyword>
<feature type="coiled-coil region" evidence="10">
    <location>
        <begin position="400"/>
        <end position="445"/>
    </location>
</feature>
<evidence type="ECO:0000256" key="5">
    <source>
        <dbReference type="ARBA" id="ARBA00022741"/>
    </source>
</evidence>
<reference evidence="13" key="1">
    <citation type="journal article" date="2014" name="Int. J. Syst. Evol. Microbiol.">
        <title>Complete genome sequence of Corynebacterium casei LMG S-19264T (=DSM 44701T), isolated from a smear-ripened cheese.</title>
        <authorList>
            <consortium name="US DOE Joint Genome Institute (JGI-PGF)"/>
            <person name="Walter F."/>
            <person name="Albersmeier A."/>
            <person name="Kalinowski J."/>
            <person name="Ruckert C."/>
        </authorList>
    </citation>
    <scope>NUCLEOTIDE SEQUENCE</scope>
    <source>
        <strain evidence="13">KCTC 23224</strain>
    </source>
</reference>
<comment type="caution">
    <text evidence="13">The sequence shown here is derived from an EMBL/GenBank/DDBJ whole genome shotgun (WGS) entry which is preliminary data.</text>
</comment>
<keyword evidence="11" id="KW-0472">Membrane</keyword>
<keyword evidence="3" id="KW-0597">Phosphoprotein</keyword>
<keyword evidence="6" id="KW-0418">Kinase</keyword>
<keyword evidence="14" id="KW-1185">Reference proteome</keyword>
<dbReference type="InterPro" id="IPR050482">
    <property type="entry name" value="Sensor_HK_TwoCompSys"/>
</dbReference>
<dbReference type="GO" id="GO:0016020">
    <property type="term" value="C:membrane"/>
    <property type="evidence" value="ECO:0007669"/>
    <property type="project" value="InterPro"/>
</dbReference>
<dbReference type="AlphaFoldDB" id="A0A8J3G7R3"/>
<dbReference type="GO" id="GO:0046983">
    <property type="term" value="F:protein dimerization activity"/>
    <property type="evidence" value="ECO:0007669"/>
    <property type="project" value="InterPro"/>
</dbReference>
<dbReference type="Pfam" id="PF07730">
    <property type="entry name" value="HisKA_3"/>
    <property type="match status" value="1"/>
</dbReference>
<feature type="domain" description="Histidine kinase" evidence="12">
    <location>
        <begin position="487"/>
        <end position="675"/>
    </location>
</feature>
<dbReference type="PANTHER" id="PTHR24421:SF10">
    <property type="entry name" value="NITRATE_NITRITE SENSOR PROTEIN NARQ"/>
    <property type="match status" value="1"/>
</dbReference>
<dbReference type="PROSITE" id="PS50109">
    <property type="entry name" value="HIS_KIN"/>
    <property type="match status" value="1"/>
</dbReference>
<keyword evidence="11" id="KW-0812">Transmembrane</keyword>
<dbReference type="RefSeq" id="WP_189586375.1">
    <property type="nucleotide sequence ID" value="NZ_BMYF01000031.1"/>
</dbReference>
<dbReference type="SMART" id="SM00028">
    <property type="entry name" value="TPR"/>
    <property type="match status" value="5"/>
</dbReference>
<evidence type="ECO:0000313" key="14">
    <source>
        <dbReference type="Proteomes" id="UP000642809"/>
    </source>
</evidence>
<dbReference type="SUPFAM" id="SSF48452">
    <property type="entry name" value="TPR-like"/>
    <property type="match status" value="2"/>
</dbReference>
<dbReference type="EMBL" id="BMYF01000031">
    <property type="protein sequence ID" value="GHB52540.1"/>
    <property type="molecule type" value="Genomic_DNA"/>
</dbReference>
<proteinExistence type="predicted"/>
<comment type="catalytic activity">
    <reaction evidence="1">
        <text>ATP + protein L-histidine = ADP + protein N-phospho-L-histidine.</text>
        <dbReference type="EC" id="2.7.13.3"/>
    </reaction>
</comment>
<keyword evidence="7" id="KW-0067">ATP-binding</keyword>
<keyword evidence="4" id="KW-0808">Transferase</keyword>
<evidence type="ECO:0000256" key="6">
    <source>
        <dbReference type="ARBA" id="ARBA00022777"/>
    </source>
</evidence>
<name>A0A8J3G7R3_9BACT</name>
<dbReference type="GO" id="GO:0005524">
    <property type="term" value="F:ATP binding"/>
    <property type="evidence" value="ECO:0007669"/>
    <property type="project" value="UniProtKB-KW"/>
</dbReference>
<keyword evidence="11" id="KW-1133">Transmembrane helix</keyword>
<dbReference type="SUPFAM" id="SSF55874">
    <property type="entry name" value="ATPase domain of HSP90 chaperone/DNA topoisomerase II/histidine kinase"/>
    <property type="match status" value="1"/>
</dbReference>
<feature type="transmembrane region" description="Helical" evidence="11">
    <location>
        <begin position="446"/>
        <end position="463"/>
    </location>
</feature>
<evidence type="ECO:0000256" key="10">
    <source>
        <dbReference type="SAM" id="Coils"/>
    </source>
</evidence>
<evidence type="ECO:0000256" key="4">
    <source>
        <dbReference type="ARBA" id="ARBA00022679"/>
    </source>
</evidence>
<evidence type="ECO:0000256" key="8">
    <source>
        <dbReference type="ARBA" id="ARBA00023012"/>
    </source>
</evidence>
<dbReference type="InterPro" id="IPR011712">
    <property type="entry name" value="Sig_transdc_His_kin_sub3_dim/P"/>
</dbReference>
<dbReference type="Pfam" id="PF13424">
    <property type="entry name" value="TPR_12"/>
    <property type="match status" value="1"/>
</dbReference>
<evidence type="ECO:0000313" key="13">
    <source>
        <dbReference type="EMBL" id="GHB52540.1"/>
    </source>
</evidence>